<sequence length="588" mass="67570">MYSTSNIYLDDCTAEHLHSFQPDPVHSNSDASSICVTPHQDGEDAKMIKGSDYYSGGEADSSFFSCSPVEVNTSRDSSTRRHPSPASSFCAHHDWNLSSGHQAKRARVENIIKGMTSSPGMHSTDVLTPQYEQTEHMKEDERNGELPLHQENVARSGISHSQRRPQHLRQLRTRFYHVDEVTTDNNKAEKYPTWNISPDTFPKDAFTDFDLEWQKYPSWRKGKLMNFFQPKPERVKLMADVLKHELSRAVSRSVDSVFKSVPLLQTAPHNEDVGIEKPLQSSLCEDKKIRLSCDGYAKVQIPDVQSEALSLVVQKPRLERCDQRIVQPRSRAPHNLKPHQSFSHDSALHDNWLLQKNHNTPRQQVLGSSEVVQANSEMFDTQWTSVKVKPKVNSRRARSPHTATVDPVLHGRLCFPRVKIESDSVVKHHPYMLNEGLTTNHLKKAKLMFFYTRYPSSLVLKTCFHDVQFTRCITSQLIKWFSNFREFYYIQMEKFARHALVEGVADVRDLTVGRESELFRALNMHYNKASDFQVPDRFVEVAGITLREFYVAISMGKDHDPSWKKAIYKVICKLDGDVPTEFKSHQSR</sequence>
<evidence type="ECO:0000256" key="7">
    <source>
        <dbReference type="SAM" id="MobiDB-lite"/>
    </source>
</evidence>
<dbReference type="InterPro" id="IPR039350">
    <property type="entry name" value="Prospero_homeodomain"/>
</dbReference>
<dbReference type="GO" id="GO:0060042">
    <property type="term" value="P:retina morphogenesis in camera-type eye"/>
    <property type="evidence" value="ECO:0007669"/>
    <property type="project" value="UniProtKB-ARBA"/>
</dbReference>
<dbReference type="FunFam" id="1.10.10.500:FF:000001">
    <property type="entry name" value="Prospero homeobox protein 1"/>
    <property type="match status" value="1"/>
</dbReference>
<organism evidence="9 10">
    <name type="scientific">Solea senegalensis</name>
    <name type="common">Senegalese sole</name>
    <dbReference type="NCBI Taxonomy" id="28829"/>
    <lineage>
        <taxon>Eukaryota</taxon>
        <taxon>Metazoa</taxon>
        <taxon>Chordata</taxon>
        <taxon>Craniata</taxon>
        <taxon>Vertebrata</taxon>
        <taxon>Euteleostomi</taxon>
        <taxon>Actinopterygii</taxon>
        <taxon>Neopterygii</taxon>
        <taxon>Teleostei</taxon>
        <taxon>Neoteleostei</taxon>
        <taxon>Acanthomorphata</taxon>
        <taxon>Carangaria</taxon>
        <taxon>Pleuronectiformes</taxon>
        <taxon>Pleuronectoidei</taxon>
        <taxon>Soleidae</taxon>
        <taxon>Solea</taxon>
    </lineage>
</organism>
<dbReference type="GO" id="GO:0007417">
    <property type="term" value="P:central nervous system development"/>
    <property type="evidence" value="ECO:0007669"/>
    <property type="project" value="UniProtKB-ARBA"/>
</dbReference>
<dbReference type="InterPro" id="IPR023082">
    <property type="entry name" value="Homeo_prospero_dom"/>
</dbReference>
<evidence type="ECO:0000256" key="4">
    <source>
        <dbReference type="ARBA" id="ARBA00023155"/>
    </source>
</evidence>
<dbReference type="GO" id="GO:0070309">
    <property type="term" value="P:lens fiber cell morphogenesis"/>
    <property type="evidence" value="ECO:0007669"/>
    <property type="project" value="UniProtKB-ARBA"/>
</dbReference>
<dbReference type="GO" id="GO:0031016">
    <property type="term" value="P:pancreas development"/>
    <property type="evidence" value="ECO:0007669"/>
    <property type="project" value="UniProtKB-ARBA"/>
</dbReference>
<dbReference type="GO" id="GO:0070365">
    <property type="term" value="P:hepatocyte differentiation"/>
    <property type="evidence" value="ECO:0007669"/>
    <property type="project" value="UniProtKB-ARBA"/>
</dbReference>
<accession>A0AAV6RSL2</accession>
<dbReference type="PANTHER" id="PTHR12198:SF9">
    <property type="entry name" value="PROSPERO HOMEOBOX PROTEIN 2"/>
    <property type="match status" value="1"/>
</dbReference>
<dbReference type="PROSITE" id="PS51818">
    <property type="entry name" value="HOMEO_PROSPERO"/>
    <property type="match status" value="1"/>
</dbReference>
<dbReference type="GO" id="GO:0035295">
    <property type="term" value="P:tube development"/>
    <property type="evidence" value="ECO:0007669"/>
    <property type="project" value="UniProtKB-ARBA"/>
</dbReference>
<dbReference type="GO" id="GO:0048646">
    <property type="term" value="P:anatomical structure formation involved in morphogenesis"/>
    <property type="evidence" value="ECO:0007669"/>
    <property type="project" value="UniProtKB-ARBA"/>
</dbReference>
<evidence type="ECO:0000259" key="8">
    <source>
        <dbReference type="PROSITE" id="PS51818"/>
    </source>
</evidence>
<name>A0AAV6RSL2_SOLSE</name>
<evidence type="ECO:0000256" key="5">
    <source>
        <dbReference type="ARBA" id="ARBA00023163"/>
    </source>
</evidence>
<comment type="subcellular location">
    <subcellularLocation>
        <location evidence="1">Nucleus</location>
    </subcellularLocation>
</comment>
<evidence type="ECO:0000256" key="2">
    <source>
        <dbReference type="ARBA" id="ARBA00023015"/>
    </source>
</evidence>
<reference evidence="9 10" key="1">
    <citation type="journal article" date="2021" name="Sci. Rep.">
        <title>Chromosome anchoring in Senegalese sole (Solea senegalensis) reveals sex-associated markers and genome rearrangements in flatfish.</title>
        <authorList>
            <person name="Guerrero-Cozar I."/>
            <person name="Gomez-Garrido J."/>
            <person name="Berbel C."/>
            <person name="Martinez-Blanch J.F."/>
            <person name="Alioto T."/>
            <person name="Claros M.G."/>
            <person name="Gagnaire P.A."/>
            <person name="Manchado M."/>
        </authorList>
    </citation>
    <scope>NUCLEOTIDE SEQUENCE [LARGE SCALE GENOMIC DNA]</scope>
    <source>
        <strain evidence="9">Sse05_10M</strain>
    </source>
</reference>
<dbReference type="GO" id="GO:0048598">
    <property type="term" value="P:embryonic morphogenesis"/>
    <property type="evidence" value="ECO:0007669"/>
    <property type="project" value="UniProtKB-ARBA"/>
</dbReference>
<feature type="domain" description="Prospero" evidence="8">
    <location>
        <begin position="434"/>
        <end position="588"/>
    </location>
</feature>
<evidence type="ECO:0000313" key="10">
    <source>
        <dbReference type="Proteomes" id="UP000693946"/>
    </source>
</evidence>
<dbReference type="EMBL" id="JAGKHQ010000009">
    <property type="protein sequence ID" value="KAG7508345.1"/>
    <property type="molecule type" value="Genomic_DNA"/>
</dbReference>
<keyword evidence="6" id="KW-0539">Nucleus</keyword>
<dbReference type="GO" id="GO:0000978">
    <property type="term" value="F:RNA polymerase II cis-regulatory region sequence-specific DNA binding"/>
    <property type="evidence" value="ECO:0007669"/>
    <property type="project" value="TreeGrafter"/>
</dbReference>
<dbReference type="Pfam" id="PF05044">
    <property type="entry name" value="HPD"/>
    <property type="match status" value="1"/>
</dbReference>
<dbReference type="GO" id="GO:0001945">
    <property type="term" value="P:lymph vessel development"/>
    <property type="evidence" value="ECO:0007669"/>
    <property type="project" value="UniProtKB-ARBA"/>
</dbReference>
<dbReference type="AlphaFoldDB" id="A0AAV6RSL2"/>
<comment type="caution">
    <text evidence="9">The sequence shown here is derived from an EMBL/GenBank/DDBJ whole genome shotgun (WGS) entry which is preliminary data.</text>
</comment>
<gene>
    <name evidence="9" type="ORF">JOB18_010218</name>
</gene>
<evidence type="ECO:0000313" key="9">
    <source>
        <dbReference type="EMBL" id="KAG7508345.1"/>
    </source>
</evidence>
<keyword evidence="4 9" id="KW-0371">Homeobox</keyword>
<dbReference type="Proteomes" id="UP000693946">
    <property type="component" value="Linkage Group LG17"/>
</dbReference>
<keyword evidence="10" id="KW-1185">Reference proteome</keyword>
<feature type="region of interest" description="Disordered" evidence="7">
    <location>
        <begin position="69"/>
        <end position="94"/>
    </location>
</feature>
<dbReference type="GO" id="GO:0005634">
    <property type="term" value="C:nucleus"/>
    <property type="evidence" value="ECO:0007669"/>
    <property type="project" value="UniProtKB-SubCell"/>
</dbReference>
<keyword evidence="5" id="KW-0804">Transcription</keyword>
<dbReference type="PANTHER" id="PTHR12198">
    <property type="entry name" value="HOMEOBOX PROTEIN PROSPERO/PROX-1/CEH-26"/>
    <property type="match status" value="1"/>
</dbReference>
<keyword evidence="3 9" id="KW-0238">DNA-binding</keyword>
<keyword evidence="2" id="KW-0805">Transcription regulation</keyword>
<evidence type="ECO:0000256" key="1">
    <source>
        <dbReference type="ARBA" id="ARBA00004123"/>
    </source>
</evidence>
<dbReference type="GO" id="GO:0000981">
    <property type="term" value="F:DNA-binding transcription factor activity, RNA polymerase II-specific"/>
    <property type="evidence" value="ECO:0007669"/>
    <property type="project" value="TreeGrafter"/>
</dbReference>
<protein>
    <submittedName>
        <fullName evidence="9">Prospero homeobox protein 1-like</fullName>
    </submittedName>
</protein>
<evidence type="ECO:0000256" key="3">
    <source>
        <dbReference type="ARBA" id="ARBA00023125"/>
    </source>
</evidence>
<evidence type="ECO:0000256" key="6">
    <source>
        <dbReference type="ARBA" id="ARBA00023242"/>
    </source>
</evidence>
<dbReference type="GO" id="GO:0005737">
    <property type="term" value="C:cytoplasm"/>
    <property type="evidence" value="ECO:0007669"/>
    <property type="project" value="UniProtKB-ARBA"/>
</dbReference>
<proteinExistence type="predicted"/>